<dbReference type="AlphaFoldDB" id="A0A7W3XZX0"/>
<dbReference type="EMBL" id="VKHT01000034">
    <property type="protein sequence ID" value="MBB0242994.1"/>
    <property type="molecule type" value="Genomic_DNA"/>
</dbReference>
<keyword evidence="2" id="KW-1185">Reference proteome</keyword>
<protein>
    <submittedName>
        <fullName evidence="1">Uncharacterized protein</fullName>
    </submittedName>
</protein>
<name>A0A7W3XZX0_9ACTN</name>
<dbReference type="Proteomes" id="UP000538929">
    <property type="component" value="Unassembled WGS sequence"/>
</dbReference>
<dbReference type="RefSeq" id="WP_182604726.1">
    <property type="nucleotide sequence ID" value="NZ_VKHT01000034.1"/>
</dbReference>
<comment type="caution">
    <text evidence="1">The sequence shown here is derived from an EMBL/GenBank/DDBJ whole genome shotgun (WGS) entry which is preliminary data.</text>
</comment>
<proteinExistence type="predicted"/>
<reference evidence="2" key="1">
    <citation type="submission" date="2019-10" db="EMBL/GenBank/DDBJ databases">
        <title>Streptomyces sp. nov., a novel actinobacterium isolated from alkaline environment.</title>
        <authorList>
            <person name="Golinska P."/>
        </authorList>
    </citation>
    <scope>NUCLEOTIDE SEQUENCE [LARGE SCALE GENOMIC DNA]</scope>
    <source>
        <strain evidence="2">DSM 42118</strain>
    </source>
</reference>
<accession>A0A7W3XZX0</accession>
<evidence type="ECO:0000313" key="2">
    <source>
        <dbReference type="Proteomes" id="UP000538929"/>
    </source>
</evidence>
<sequence>MIRVEWAFNMLSGPVVGSAEVPDQRTAAREVEKALRDALGRAWSSDHAGSVGVLSRLIVSADLSTGRWEHRATSVVVVLTPIAP</sequence>
<evidence type="ECO:0000313" key="1">
    <source>
        <dbReference type="EMBL" id="MBB0242994.1"/>
    </source>
</evidence>
<gene>
    <name evidence="1" type="ORF">FNQ90_02440</name>
</gene>
<organism evidence="1 2">
    <name type="scientific">Streptomyces alkaliphilus</name>
    <dbReference type="NCBI Taxonomy" id="1472722"/>
    <lineage>
        <taxon>Bacteria</taxon>
        <taxon>Bacillati</taxon>
        <taxon>Actinomycetota</taxon>
        <taxon>Actinomycetes</taxon>
        <taxon>Kitasatosporales</taxon>
        <taxon>Streptomycetaceae</taxon>
        <taxon>Streptomyces</taxon>
    </lineage>
</organism>